<proteinExistence type="predicted"/>
<dbReference type="InterPro" id="IPR036890">
    <property type="entry name" value="HATPase_C_sf"/>
</dbReference>
<dbReference type="PANTHER" id="PTHR34220">
    <property type="entry name" value="SENSOR HISTIDINE KINASE YPDA"/>
    <property type="match status" value="1"/>
</dbReference>
<feature type="transmembrane region" description="Helical" evidence="1">
    <location>
        <begin position="115"/>
        <end position="136"/>
    </location>
</feature>
<keyword evidence="1" id="KW-1133">Transmembrane helix</keyword>
<reference evidence="4" key="1">
    <citation type="submission" date="2016-11" db="EMBL/GenBank/DDBJ databases">
        <authorList>
            <person name="Varghese N."/>
            <person name="Submissions S."/>
        </authorList>
    </citation>
    <scope>NUCLEOTIDE SEQUENCE [LARGE SCALE GENOMIC DNA]</scope>
    <source>
        <strain evidence="4">DSM 22623</strain>
    </source>
</reference>
<dbReference type="Gene3D" id="3.30.565.10">
    <property type="entry name" value="Histidine kinase-like ATPase, C-terminal domain"/>
    <property type="match status" value="1"/>
</dbReference>
<dbReference type="InterPro" id="IPR010559">
    <property type="entry name" value="Sig_transdc_His_kin_internal"/>
</dbReference>
<dbReference type="GO" id="GO:0016020">
    <property type="term" value="C:membrane"/>
    <property type="evidence" value="ECO:0007669"/>
    <property type="project" value="InterPro"/>
</dbReference>
<dbReference type="RefSeq" id="WP_073319866.1">
    <property type="nucleotide sequence ID" value="NZ_FQYP01000009.1"/>
</dbReference>
<keyword evidence="1" id="KW-0472">Membrane</keyword>
<organism evidence="3 4">
    <name type="scientific">Aquimarina spongiae</name>
    <dbReference type="NCBI Taxonomy" id="570521"/>
    <lineage>
        <taxon>Bacteria</taxon>
        <taxon>Pseudomonadati</taxon>
        <taxon>Bacteroidota</taxon>
        <taxon>Flavobacteriia</taxon>
        <taxon>Flavobacteriales</taxon>
        <taxon>Flavobacteriaceae</taxon>
        <taxon>Aquimarina</taxon>
    </lineage>
</organism>
<dbReference type="OrthoDB" id="9809908at2"/>
<keyword evidence="3" id="KW-0418">Kinase</keyword>
<protein>
    <submittedName>
        <fullName evidence="3">Histidine kinase</fullName>
    </submittedName>
</protein>
<keyword evidence="4" id="KW-1185">Reference proteome</keyword>
<dbReference type="AlphaFoldDB" id="A0A1M6JJ86"/>
<feature type="transmembrane region" description="Helical" evidence="1">
    <location>
        <begin position="71"/>
        <end position="95"/>
    </location>
</feature>
<dbReference type="Pfam" id="PF06580">
    <property type="entry name" value="His_kinase"/>
    <property type="match status" value="1"/>
</dbReference>
<evidence type="ECO:0000313" key="3">
    <source>
        <dbReference type="EMBL" id="SHJ46723.1"/>
    </source>
</evidence>
<accession>A0A1M6JJ86</accession>
<feature type="transmembrane region" description="Helical" evidence="1">
    <location>
        <begin position="12"/>
        <end position="30"/>
    </location>
</feature>
<dbReference type="InterPro" id="IPR050640">
    <property type="entry name" value="Bact_2-comp_sensor_kinase"/>
</dbReference>
<dbReference type="EMBL" id="FQYP01000009">
    <property type="protein sequence ID" value="SHJ46723.1"/>
    <property type="molecule type" value="Genomic_DNA"/>
</dbReference>
<dbReference type="PANTHER" id="PTHR34220:SF7">
    <property type="entry name" value="SENSOR HISTIDINE KINASE YPDA"/>
    <property type="match status" value="1"/>
</dbReference>
<dbReference type="GO" id="GO:0000155">
    <property type="term" value="F:phosphorelay sensor kinase activity"/>
    <property type="evidence" value="ECO:0007669"/>
    <property type="project" value="InterPro"/>
</dbReference>
<feature type="transmembrane region" description="Helical" evidence="1">
    <location>
        <begin position="36"/>
        <end position="59"/>
    </location>
</feature>
<dbReference type="STRING" id="570521.SAMN04488508_10994"/>
<gene>
    <name evidence="3" type="ORF">SAMN04488508_10994</name>
</gene>
<evidence type="ECO:0000256" key="1">
    <source>
        <dbReference type="SAM" id="Phobius"/>
    </source>
</evidence>
<feature type="domain" description="Signal transduction histidine kinase internal region" evidence="2">
    <location>
        <begin position="156"/>
        <end position="234"/>
    </location>
</feature>
<evidence type="ECO:0000259" key="2">
    <source>
        <dbReference type="Pfam" id="PF06580"/>
    </source>
</evidence>
<sequence length="348" mass="40590">MQLRIKHITYHILFWVVVTASFTISEWGYMHSFKGALIYELLVLPSRFIAVYINWFILIPMFLYKNKLLPYFTILILLLLVIAVGHRYFVLYWGFPKFFPQWLVGQKIEPLAFSKIIQVVLIIISPVAFTTGFKLFMDWYKQRRETEVLKQEKTNAELKFLRSQTNPHFLFNTLNSIYGLALEKSEKTPSLILKLSDILSYTLYESNTKLVLLTKELKLIENIIALEKERYEKRVVIDFEVSGETEGIKIPPLILVPFIENAFKHGLKNEVKKGWIKVNIEVHNNELSFKAENSISTQEEENACGGLGLQNICRRLDLLYGENKKLTIDKTNDAFRVDLTIKLQQDEA</sequence>
<keyword evidence="1" id="KW-0812">Transmembrane</keyword>
<dbReference type="Proteomes" id="UP000184432">
    <property type="component" value="Unassembled WGS sequence"/>
</dbReference>
<name>A0A1M6JJ86_9FLAO</name>
<evidence type="ECO:0000313" key="4">
    <source>
        <dbReference type="Proteomes" id="UP000184432"/>
    </source>
</evidence>
<keyword evidence="3" id="KW-0808">Transferase</keyword>